<sequence length="45" mass="5151">QPISSTSNNTQPTANQKPPQKQSFNYLLKLMMQKARILYKLSLSI</sequence>
<name>A0ACA9LKL8_9GLOM</name>
<evidence type="ECO:0000313" key="1">
    <source>
        <dbReference type="EMBL" id="CAG8536267.1"/>
    </source>
</evidence>
<dbReference type="EMBL" id="CAJVPW010004188">
    <property type="protein sequence ID" value="CAG8536267.1"/>
    <property type="molecule type" value="Genomic_DNA"/>
</dbReference>
<comment type="caution">
    <text evidence="1">The sequence shown here is derived from an EMBL/GenBank/DDBJ whole genome shotgun (WGS) entry which is preliminary data.</text>
</comment>
<evidence type="ECO:0000313" key="2">
    <source>
        <dbReference type="Proteomes" id="UP000789366"/>
    </source>
</evidence>
<proteinExistence type="predicted"/>
<accession>A0ACA9LKL8</accession>
<keyword evidence="2" id="KW-1185">Reference proteome</keyword>
<feature type="non-terminal residue" evidence="1">
    <location>
        <position position="1"/>
    </location>
</feature>
<reference evidence="1" key="1">
    <citation type="submission" date="2021-06" db="EMBL/GenBank/DDBJ databases">
        <authorList>
            <person name="Kallberg Y."/>
            <person name="Tangrot J."/>
            <person name="Rosling A."/>
        </authorList>
    </citation>
    <scope>NUCLEOTIDE SEQUENCE</scope>
    <source>
        <strain evidence="1">28 12/20/2015</strain>
    </source>
</reference>
<protein>
    <submittedName>
        <fullName evidence="1">803_t:CDS:1</fullName>
    </submittedName>
</protein>
<dbReference type="Proteomes" id="UP000789366">
    <property type="component" value="Unassembled WGS sequence"/>
</dbReference>
<gene>
    <name evidence="1" type="ORF">SPELUC_LOCUS4594</name>
</gene>
<organism evidence="1 2">
    <name type="scientific">Cetraspora pellucida</name>
    <dbReference type="NCBI Taxonomy" id="1433469"/>
    <lineage>
        <taxon>Eukaryota</taxon>
        <taxon>Fungi</taxon>
        <taxon>Fungi incertae sedis</taxon>
        <taxon>Mucoromycota</taxon>
        <taxon>Glomeromycotina</taxon>
        <taxon>Glomeromycetes</taxon>
        <taxon>Diversisporales</taxon>
        <taxon>Gigasporaceae</taxon>
        <taxon>Cetraspora</taxon>
    </lineage>
</organism>